<dbReference type="OMA" id="VIKWREN"/>
<dbReference type="VEuPathDB" id="AmoebaDB:EHI5A_091250"/>
<dbReference type="Pfam" id="PF01172">
    <property type="entry name" value="SBDS_N"/>
    <property type="match status" value="1"/>
</dbReference>
<dbReference type="Gene3D" id="3.30.1250.10">
    <property type="entry name" value="Ribosome maturation protein SBDS, N-terminal domain"/>
    <property type="match status" value="1"/>
</dbReference>
<name>A0A5K1U036_ENTHI</name>
<feature type="domain" description="Ribosome maturation protein SDO1/SBDS central" evidence="3">
    <location>
        <begin position="100"/>
        <end position="160"/>
    </location>
</feature>
<feature type="domain" description="Ribosome maturation protein SDO1/SBDS N-terminal" evidence="2">
    <location>
        <begin position="5"/>
        <end position="92"/>
    </location>
</feature>
<accession>A0A5K1U036</accession>
<dbReference type="AlphaFoldDB" id="A0A5K1U036"/>
<dbReference type="SUPFAM" id="SSF54980">
    <property type="entry name" value="EF-G C-terminal domain-like"/>
    <property type="match status" value="1"/>
</dbReference>
<proteinExistence type="predicted"/>
<dbReference type="Proteomes" id="UP000078387">
    <property type="component" value="Unassembled WGS sequence"/>
</dbReference>
<evidence type="ECO:0000313" key="6">
    <source>
        <dbReference type="Proteomes" id="UP000078387"/>
    </source>
</evidence>
<dbReference type="GO" id="GO:0042254">
    <property type="term" value="P:ribosome biogenesis"/>
    <property type="evidence" value="ECO:0007669"/>
    <property type="project" value="InterPro"/>
</dbReference>
<dbReference type="PANTHER" id="PTHR10927:SF4">
    <property type="entry name" value="RIBOSOME MATURATION PROTEIN SDO1 HOMOLOG"/>
    <property type="match status" value="1"/>
</dbReference>
<dbReference type="SUPFAM" id="SSF89895">
    <property type="entry name" value="FYSH domain"/>
    <property type="match status" value="1"/>
</dbReference>
<dbReference type="Gene3D" id="1.10.10.900">
    <property type="entry name" value="SBDS protein C-terminal domain, subdomain 1"/>
    <property type="match status" value="1"/>
</dbReference>
<dbReference type="EMBL" id="BDEQ01000001">
    <property type="protein sequence ID" value="GAT91383.1"/>
    <property type="molecule type" value="Genomic_DNA"/>
</dbReference>
<dbReference type="InterPro" id="IPR036786">
    <property type="entry name" value="Ribosome_mat_SBDS_N_sf"/>
</dbReference>
<evidence type="ECO:0000259" key="4">
    <source>
        <dbReference type="Pfam" id="PF20268"/>
    </source>
</evidence>
<dbReference type="InterPro" id="IPR046928">
    <property type="entry name" value="SDO1/SBDS_C"/>
</dbReference>
<sequence length="246" mass="27470">MSKQNYQVVRYKYEKIVFEALFKPGCALKVREGKLGISNATFADEVFVAPHNKGNIAKPAELSKAFPGKSGDEILKIIAEKGEIQFSSDERKQQVEDKKKRIVEYIHNYYVDPATNKPHPIVRINNALDAMKLVIDPEAPMEKEIKEVEKKLNDILPSKRLEVEAIVTVPNDFCKLADGAMKKYGRITSSSANGNSKVYKVSIIPGDFDSLNKDLAKATRGNYQIDLPNGQTVQKDASKKKGKKGK</sequence>
<gene>
    <name evidence="5" type="ORF">CL6EHI_151360</name>
</gene>
<dbReference type="InterPro" id="IPR018978">
    <property type="entry name" value="SDO1/SBDS_central"/>
</dbReference>
<evidence type="ECO:0000259" key="3">
    <source>
        <dbReference type="Pfam" id="PF09377"/>
    </source>
</evidence>
<reference evidence="5 6" key="1">
    <citation type="submission" date="2016-05" db="EMBL/GenBank/DDBJ databases">
        <title>First whole genome sequencing of Entamoeba histolytica HM1:IMSS-clone-6.</title>
        <authorList>
            <person name="Mukherjee Avik.K."/>
            <person name="Izumyama S."/>
            <person name="Nakada-Tsukui K."/>
            <person name="Nozaki T."/>
        </authorList>
    </citation>
    <scope>NUCLEOTIDE SEQUENCE [LARGE SCALE GENOMIC DNA]</scope>
    <source>
        <strain evidence="5 6">HM1:IMSS clone 6</strain>
    </source>
</reference>
<evidence type="ECO:0008006" key="7">
    <source>
        <dbReference type="Google" id="ProtNLM"/>
    </source>
</evidence>
<dbReference type="VEuPathDB" id="AmoebaDB:EHI8A_062910"/>
<evidence type="ECO:0000259" key="2">
    <source>
        <dbReference type="Pfam" id="PF01172"/>
    </source>
</evidence>
<dbReference type="InterPro" id="IPR037188">
    <property type="entry name" value="Sdo1/SBDS_central_sf"/>
</dbReference>
<dbReference type="InterPro" id="IPR019783">
    <property type="entry name" value="SDO1/SBDS_N"/>
</dbReference>
<dbReference type="Pfam" id="PF20268">
    <property type="entry name" value="SBDS_C"/>
    <property type="match status" value="1"/>
</dbReference>
<dbReference type="VEuPathDB" id="AmoebaDB:EHI7A_061060"/>
<dbReference type="SUPFAM" id="SSF109728">
    <property type="entry name" value="Hypothetical protein AF0491, middle domain"/>
    <property type="match status" value="1"/>
</dbReference>
<dbReference type="VEuPathDB" id="AmoebaDB:EHI_151360"/>
<feature type="region of interest" description="Disordered" evidence="1">
    <location>
        <begin position="226"/>
        <end position="246"/>
    </location>
</feature>
<comment type="caution">
    <text evidence="5">The sequence shown here is derived from an EMBL/GenBank/DDBJ whole genome shotgun (WGS) entry which is preliminary data.</text>
</comment>
<dbReference type="PANTHER" id="PTHR10927">
    <property type="entry name" value="RIBOSOME MATURATION PROTEIN SBDS"/>
    <property type="match status" value="1"/>
</dbReference>
<dbReference type="InterPro" id="IPR035647">
    <property type="entry name" value="EFG_III/V"/>
</dbReference>
<dbReference type="Pfam" id="PF09377">
    <property type="entry name" value="SBDS_domain_II"/>
    <property type="match status" value="1"/>
</dbReference>
<evidence type="ECO:0000256" key="1">
    <source>
        <dbReference type="SAM" id="MobiDB-lite"/>
    </source>
</evidence>
<dbReference type="VEuPathDB" id="AmoebaDB:KM1_109600"/>
<organism evidence="5 6">
    <name type="scientific">Entamoeba histolytica</name>
    <dbReference type="NCBI Taxonomy" id="5759"/>
    <lineage>
        <taxon>Eukaryota</taxon>
        <taxon>Amoebozoa</taxon>
        <taxon>Evosea</taxon>
        <taxon>Archamoebae</taxon>
        <taxon>Mastigamoebida</taxon>
        <taxon>Entamoebidae</taxon>
        <taxon>Entamoeba</taxon>
    </lineage>
</organism>
<protein>
    <recommendedName>
        <fullName evidence="7">Shwachman-Bodian-Diamond family protein</fullName>
    </recommendedName>
</protein>
<dbReference type="InterPro" id="IPR039100">
    <property type="entry name" value="Sdo1/SBDS-like"/>
</dbReference>
<feature type="domain" description="Ribosome maturation protein SDO1/SBDS C-terminal" evidence="4">
    <location>
        <begin position="166"/>
        <end position="227"/>
    </location>
</feature>
<evidence type="ECO:0000313" key="5">
    <source>
        <dbReference type="EMBL" id="GAT91383.1"/>
    </source>
</evidence>